<dbReference type="Pfam" id="PF13972">
    <property type="entry name" value="TetR"/>
    <property type="match status" value="1"/>
</dbReference>
<dbReference type="InterPro" id="IPR009057">
    <property type="entry name" value="Homeodomain-like_sf"/>
</dbReference>
<dbReference type="InterPro" id="IPR050109">
    <property type="entry name" value="HTH-type_TetR-like_transc_reg"/>
</dbReference>
<dbReference type="eggNOG" id="COG1309">
    <property type="taxonomic scope" value="Bacteria"/>
</dbReference>
<gene>
    <name evidence="5" type="ORF">AZ34_04105</name>
</gene>
<dbReference type="PANTHER" id="PTHR30055:SF223">
    <property type="entry name" value="HTH-TYPE TRANSCRIPTIONAL REGULATOR UIDR"/>
    <property type="match status" value="1"/>
</dbReference>
<evidence type="ECO:0000313" key="6">
    <source>
        <dbReference type="Proteomes" id="UP000023268"/>
    </source>
</evidence>
<dbReference type="OrthoDB" id="8770705at2"/>
<dbReference type="Proteomes" id="UP000023268">
    <property type="component" value="Unassembled WGS sequence"/>
</dbReference>
<dbReference type="STRING" id="1458275.AZ34_04105"/>
<dbReference type="PROSITE" id="PS50977">
    <property type="entry name" value="HTH_TETR_2"/>
    <property type="match status" value="1"/>
</dbReference>
<organism evidence="5 6">
    <name type="scientific">Hylemonella gracilis str. Niagara R</name>
    <dbReference type="NCBI Taxonomy" id="1458275"/>
    <lineage>
        <taxon>Bacteria</taxon>
        <taxon>Pseudomonadati</taxon>
        <taxon>Pseudomonadota</taxon>
        <taxon>Betaproteobacteria</taxon>
        <taxon>Burkholderiales</taxon>
        <taxon>Comamonadaceae</taxon>
        <taxon>Hylemonella</taxon>
    </lineage>
</organism>
<accession>A0A016XGJ4</accession>
<proteinExistence type="predicted"/>
<evidence type="ECO:0000256" key="2">
    <source>
        <dbReference type="PROSITE-ProRule" id="PRU00335"/>
    </source>
</evidence>
<keyword evidence="1 2" id="KW-0238">DNA-binding</keyword>
<evidence type="ECO:0000259" key="4">
    <source>
        <dbReference type="PROSITE" id="PS50977"/>
    </source>
</evidence>
<feature type="region of interest" description="Disordered" evidence="3">
    <location>
        <begin position="232"/>
        <end position="253"/>
    </location>
</feature>
<dbReference type="PANTHER" id="PTHR30055">
    <property type="entry name" value="HTH-TYPE TRANSCRIPTIONAL REGULATOR RUTR"/>
    <property type="match status" value="1"/>
</dbReference>
<dbReference type="Pfam" id="PF00440">
    <property type="entry name" value="TetR_N"/>
    <property type="match status" value="1"/>
</dbReference>
<dbReference type="Gene3D" id="1.10.357.10">
    <property type="entry name" value="Tetracycline Repressor, domain 2"/>
    <property type="match status" value="1"/>
</dbReference>
<evidence type="ECO:0000256" key="1">
    <source>
        <dbReference type="ARBA" id="ARBA00023125"/>
    </source>
</evidence>
<dbReference type="SUPFAM" id="SSF46689">
    <property type="entry name" value="Homeodomain-like"/>
    <property type="match status" value="1"/>
</dbReference>
<dbReference type="InterPro" id="IPR025722">
    <property type="entry name" value="TetR"/>
</dbReference>
<feature type="DNA-binding region" description="H-T-H motif" evidence="2">
    <location>
        <begin position="30"/>
        <end position="49"/>
    </location>
</feature>
<dbReference type="GO" id="GO:0003700">
    <property type="term" value="F:DNA-binding transcription factor activity"/>
    <property type="evidence" value="ECO:0007669"/>
    <property type="project" value="TreeGrafter"/>
</dbReference>
<sequence>MTRKAPRRTAERILETALALFNRYGEPQVSIGQIAAEMGISAGNLHYHHPSKDGLVNALFDQHLEALSPLLTAASDARDAEDAWFFTHSLAERIWDCRFLYRDLSLLLQRNRHLEQGMRQVLLAQAAALRQLLDSLQAHGALEPSQLADGPEAASDFAAQLDQLASTQSVLLSHGLSHDYALDPRRALEPEQLQNAVLRATAQSLALLLPYLVPAQQPLLRHLLRAYQPEAAPPRAHQTLNVETRHERPEKTV</sequence>
<dbReference type="EMBL" id="JEMG01000001">
    <property type="protein sequence ID" value="EYC50338.1"/>
    <property type="molecule type" value="Genomic_DNA"/>
</dbReference>
<name>A0A016XGJ4_9BURK</name>
<dbReference type="PRINTS" id="PR00455">
    <property type="entry name" value="HTHTETR"/>
</dbReference>
<feature type="compositionally biased region" description="Basic and acidic residues" evidence="3">
    <location>
        <begin position="243"/>
        <end position="253"/>
    </location>
</feature>
<evidence type="ECO:0000256" key="3">
    <source>
        <dbReference type="SAM" id="MobiDB-lite"/>
    </source>
</evidence>
<dbReference type="GO" id="GO:0000976">
    <property type="term" value="F:transcription cis-regulatory region binding"/>
    <property type="evidence" value="ECO:0007669"/>
    <property type="project" value="TreeGrafter"/>
</dbReference>
<evidence type="ECO:0000313" key="5">
    <source>
        <dbReference type="EMBL" id="EYC50338.1"/>
    </source>
</evidence>
<protein>
    <submittedName>
        <fullName evidence="5">TetR family transcriptional regulator</fullName>
    </submittedName>
</protein>
<dbReference type="RefSeq" id="WP_081767070.1">
    <property type="nucleotide sequence ID" value="NZ_JEMG01000001.1"/>
</dbReference>
<dbReference type="InterPro" id="IPR001647">
    <property type="entry name" value="HTH_TetR"/>
</dbReference>
<feature type="domain" description="HTH tetR-type" evidence="4">
    <location>
        <begin position="7"/>
        <end position="67"/>
    </location>
</feature>
<comment type="caution">
    <text evidence="5">The sequence shown here is derived from an EMBL/GenBank/DDBJ whole genome shotgun (WGS) entry which is preliminary data.</text>
</comment>
<reference evidence="5 6" key="1">
    <citation type="submission" date="2014-02" db="EMBL/GenBank/DDBJ databases">
        <title>Draft Genome of Hylemonella gracilis isolated from the Niagara River.</title>
        <authorList>
            <person name="Pawlowski D.R."/>
            <person name="Koudelka G.B."/>
        </authorList>
    </citation>
    <scope>NUCLEOTIDE SEQUENCE [LARGE SCALE GENOMIC DNA]</scope>
    <source>
        <strain evidence="5 6">Niagara R</strain>
    </source>
</reference>
<dbReference type="AlphaFoldDB" id="A0A016XGJ4"/>